<comment type="caution">
    <text evidence="2">The sequence shown here is derived from an EMBL/GenBank/DDBJ whole genome shotgun (WGS) entry which is preliminary data.</text>
</comment>
<proteinExistence type="predicted"/>
<protein>
    <submittedName>
        <fullName evidence="2">IS200/IS605 family transposase</fullName>
    </submittedName>
</protein>
<dbReference type="GO" id="GO:0004803">
    <property type="term" value="F:transposase activity"/>
    <property type="evidence" value="ECO:0007669"/>
    <property type="project" value="InterPro"/>
</dbReference>
<keyword evidence="3" id="KW-1185">Reference proteome</keyword>
<reference evidence="2" key="1">
    <citation type="submission" date="2022-11" db="EMBL/GenBank/DDBJ databases">
        <authorList>
            <person name="Kamali M."/>
            <person name="Peak L."/>
            <person name="Go Y.Y."/>
            <person name="Balasuriya U.B.R."/>
            <person name="Carossino M."/>
        </authorList>
    </citation>
    <scope>NUCLEOTIDE SEQUENCE</scope>
    <source>
        <strain evidence="2">4524</strain>
    </source>
</reference>
<dbReference type="NCBIfam" id="NF033573">
    <property type="entry name" value="transpos_IS200"/>
    <property type="match status" value="1"/>
</dbReference>
<evidence type="ECO:0000313" key="2">
    <source>
        <dbReference type="EMBL" id="MDE8034035.1"/>
    </source>
</evidence>
<organism evidence="2 3">
    <name type="scientific">Actinobacillus equuli subsp. equuli</name>
    <dbReference type="NCBI Taxonomy" id="202947"/>
    <lineage>
        <taxon>Bacteria</taxon>
        <taxon>Pseudomonadati</taxon>
        <taxon>Pseudomonadota</taxon>
        <taxon>Gammaproteobacteria</taxon>
        <taxon>Pasteurellales</taxon>
        <taxon>Pasteurellaceae</taxon>
        <taxon>Actinobacillus</taxon>
    </lineage>
</organism>
<dbReference type="SMART" id="SM01321">
    <property type="entry name" value="Y1_Tnp"/>
    <property type="match status" value="1"/>
</dbReference>
<feature type="domain" description="Transposase IS200-like" evidence="1">
    <location>
        <begin position="3"/>
        <end position="118"/>
    </location>
</feature>
<reference evidence="2" key="2">
    <citation type="journal article" date="2023" name="Pathogens">
        <title>Pathological Features and Genomic Characterization of an Actinobacillus equuli subsp. equuli Bearing Unique Virulence-Associated Genes from an Adult Horse with Pleuropneumonia.</title>
        <authorList>
            <person name="Kamali M."/>
            <person name="Carossino M."/>
            <person name="Del Piero F."/>
            <person name="Peak L."/>
            <person name="Mitchell M.S."/>
            <person name="Willette J."/>
            <person name="Baker R."/>
            <person name="Li F."/>
            <person name="Kenez A."/>
            <person name="Balasuriya U.B.R."/>
            <person name="Go Y.Y."/>
        </authorList>
    </citation>
    <scope>NUCLEOTIDE SEQUENCE</scope>
    <source>
        <strain evidence="2">4524</strain>
    </source>
</reference>
<dbReference type="InterPro" id="IPR036515">
    <property type="entry name" value="Transposase_17_sf"/>
</dbReference>
<gene>
    <name evidence="2" type="primary">tnpA</name>
    <name evidence="2" type="ORF">OQ257_02480</name>
</gene>
<sequence length="147" mass="17605">MSYTKLFYHIVFRTLQSVPAINEENEKELYQYIWAFCQQQKCTLHRINGMPDHLHLLVEIHPSMAVADFVKQLKNASHKWLEHHSDLFPDFYAWSKGYCALSYSEHEIGKIINYIKGQKEHHKTWSFVDEMRAILPDIDDEYFDRNL</sequence>
<accession>A0A9X4JD06</accession>
<dbReference type="Gene3D" id="3.30.70.1290">
    <property type="entry name" value="Transposase IS200-like"/>
    <property type="match status" value="1"/>
</dbReference>
<dbReference type="GO" id="GO:0003677">
    <property type="term" value="F:DNA binding"/>
    <property type="evidence" value="ECO:0007669"/>
    <property type="project" value="InterPro"/>
</dbReference>
<dbReference type="RefSeq" id="WP_275217279.1">
    <property type="nucleotide sequence ID" value="NZ_JAPHVQ010000002.1"/>
</dbReference>
<dbReference type="AlphaFoldDB" id="A0A9X4JD06"/>
<dbReference type="PANTHER" id="PTHR33360:SF2">
    <property type="entry name" value="TRANSPOSASE FOR INSERTION SEQUENCE ELEMENT IS200"/>
    <property type="match status" value="1"/>
</dbReference>
<name>A0A9X4JD06_ACTEU</name>
<dbReference type="PANTHER" id="PTHR33360">
    <property type="entry name" value="TRANSPOSASE FOR INSERTION SEQUENCE ELEMENT IS200"/>
    <property type="match status" value="1"/>
</dbReference>
<evidence type="ECO:0000313" key="3">
    <source>
        <dbReference type="Proteomes" id="UP001142444"/>
    </source>
</evidence>
<dbReference type="Proteomes" id="UP001142444">
    <property type="component" value="Unassembled WGS sequence"/>
</dbReference>
<dbReference type="InterPro" id="IPR002686">
    <property type="entry name" value="Transposase_17"/>
</dbReference>
<dbReference type="Pfam" id="PF01797">
    <property type="entry name" value="Y1_Tnp"/>
    <property type="match status" value="1"/>
</dbReference>
<evidence type="ECO:0000259" key="1">
    <source>
        <dbReference type="SMART" id="SM01321"/>
    </source>
</evidence>
<dbReference type="EMBL" id="JAPHVQ010000002">
    <property type="protein sequence ID" value="MDE8034035.1"/>
    <property type="molecule type" value="Genomic_DNA"/>
</dbReference>
<dbReference type="GO" id="GO:0006313">
    <property type="term" value="P:DNA transposition"/>
    <property type="evidence" value="ECO:0007669"/>
    <property type="project" value="InterPro"/>
</dbReference>
<dbReference type="SUPFAM" id="SSF143422">
    <property type="entry name" value="Transposase IS200-like"/>
    <property type="match status" value="1"/>
</dbReference>